<organism evidence="3 4">
    <name type="scientific">Chloropicon roscoffensis</name>
    <dbReference type="NCBI Taxonomy" id="1461544"/>
    <lineage>
        <taxon>Eukaryota</taxon>
        <taxon>Viridiplantae</taxon>
        <taxon>Chlorophyta</taxon>
        <taxon>Chloropicophyceae</taxon>
        <taxon>Chloropicales</taxon>
        <taxon>Chloropicaceae</taxon>
        <taxon>Chloropicon</taxon>
    </lineage>
</organism>
<feature type="coiled-coil region" evidence="1">
    <location>
        <begin position="118"/>
        <end position="236"/>
    </location>
</feature>
<evidence type="ECO:0000313" key="3">
    <source>
        <dbReference type="EMBL" id="WZN63805.1"/>
    </source>
</evidence>
<keyword evidence="1" id="KW-0175">Coiled coil</keyword>
<accession>A0AAX4PBS8</accession>
<evidence type="ECO:0000313" key="4">
    <source>
        <dbReference type="Proteomes" id="UP001472866"/>
    </source>
</evidence>
<dbReference type="SUPFAM" id="SSF90257">
    <property type="entry name" value="Myosin rod fragments"/>
    <property type="match status" value="1"/>
</dbReference>
<proteinExistence type="predicted"/>
<feature type="region of interest" description="Disordered" evidence="2">
    <location>
        <begin position="369"/>
        <end position="388"/>
    </location>
</feature>
<feature type="region of interest" description="Disordered" evidence="2">
    <location>
        <begin position="507"/>
        <end position="629"/>
    </location>
</feature>
<name>A0AAX4PBS8_9CHLO</name>
<dbReference type="Proteomes" id="UP001472866">
    <property type="component" value="Chromosome 08"/>
</dbReference>
<feature type="compositionally biased region" description="Basic and acidic residues" evidence="2">
    <location>
        <begin position="593"/>
        <end position="603"/>
    </location>
</feature>
<dbReference type="AlphaFoldDB" id="A0AAX4PBS8"/>
<dbReference type="EMBL" id="CP151508">
    <property type="protein sequence ID" value="WZN63805.1"/>
    <property type="molecule type" value="Genomic_DNA"/>
</dbReference>
<keyword evidence="4" id="KW-1185">Reference proteome</keyword>
<reference evidence="3 4" key="1">
    <citation type="submission" date="2024-03" db="EMBL/GenBank/DDBJ databases">
        <title>Complete genome sequence of the green alga Chloropicon roscoffensis RCC1871.</title>
        <authorList>
            <person name="Lemieux C."/>
            <person name="Pombert J.-F."/>
            <person name="Otis C."/>
            <person name="Turmel M."/>
        </authorList>
    </citation>
    <scope>NUCLEOTIDE SEQUENCE [LARGE SCALE GENOMIC DNA]</scope>
    <source>
        <strain evidence="3 4">RCC1871</strain>
    </source>
</reference>
<feature type="compositionally biased region" description="Basic and acidic residues" evidence="2">
    <location>
        <begin position="529"/>
        <end position="552"/>
    </location>
</feature>
<evidence type="ECO:0000256" key="1">
    <source>
        <dbReference type="SAM" id="Coils"/>
    </source>
</evidence>
<sequence length="832" mass="93823">MSVKEPSVRISGGPRPLSAPVIVRAPSRQEAREEEGEDPTREDHQDVVLQVSRPSVGESTKRAGFSASDGMLEAAREALSNIEDLKKWVYDDSSKNSISNRVSAATKQRALRKTLLKIATTSHSLKALERKCEESRAQETELEAELRSKEESRFEALSTLNATAGELQNAVDDLKSLRDQYDVLEREKVSKDRKLEDLEERSRQNLEALDRLERAHEKTEREKEEVTQKYEKLLETERRLRLPDLRQALSSAVAKVAKYEKSIEQSQKIIAQVTADNLVFLTKFKDAEEKYRACDARREELQLMVDDQKGPWFDKIRSEIQKQVEGDRKTIHTLEAELTNAEQESRREIERLREEAEGLSRQNAELTEAKDAAEAKVRHHEGREKLREEREIKAAADFESLNQLLKDTLAENKVLRETINDERHSIADLTLESQDQKNAIEELRREVEAEREATGHAREALQKERWSLETQRRMNKELMSRKEEMEWKLMELTLGGPGADQAGAVVEGKADEKKKGGPGPEEGSGEGVEPTREPVAEKAAEVAEPAPHKDEAVESDFSYELLESEEKIAKQGEPAKEDAGSPSDEAEACETSGKWDDEKEKSVPLDLTESNLMMHREGSKRTGAALEDEAEEQAAHGKGLTIKELEDTIVSSKGKHQELLDSIYPEQNTSGPQENPLEVHKRLVKTILGDETVVGIPMPEPGEPSSADATIASMLQESITECSSIGELEASIKLAKDEYHKMMCNFSSIVDGLKGEELIGGLANMPVLPENIQRMAEEQFADHWQITENTSETKEVIQASEVKVTDWLENKINDEWQKQFMPSFTDEHEHEG</sequence>
<evidence type="ECO:0000256" key="2">
    <source>
        <dbReference type="SAM" id="MobiDB-lite"/>
    </source>
</evidence>
<feature type="compositionally biased region" description="Gly residues" evidence="2">
    <location>
        <begin position="517"/>
        <end position="526"/>
    </location>
</feature>
<feature type="compositionally biased region" description="Basic and acidic residues" evidence="2">
    <location>
        <begin position="564"/>
        <end position="579"/>
    </location>
</feature>
<protein>
    <submittedName>
        <fullName evidence="3">Uncharacterized protein</fullName>
    </submittedName>
</protein>
<gene>
    <name evidence="3" type="ORF">HKI87_08g53580</name>
</gene>
<feature type="region of interest" description="Disordered" evidence="2">
    <location>
        <begin position="1"/>
        <end position="64"/>
    </location>
</feature>